<protein>
    <submittedName>
        <fullName evidence="1">Uncharacterized protein</fullName>
    </submittedName>
</protein>
<name>A0ABR9ZP36_9FIRM</name>
<reference evidence="1 2" key="1">
    <citation type="submission" date="2020-11" db="EMBL/GenBank/DDBJ databases">
        <title>Fusibacter basophilias sp. nov.</title>
        <authorList>
            <person name="Qiu D."/>
        </authorList>
    </citation>
    <scope>NUCLEOTIDE SEQUENCE [LARGE SCALE GENOMIC DNA]</scope>
    <source>
        <strain evidence="1 2">Q10-2</strain>
    </source>
</reference>
<dbReference type="RefSeq" id="WP_194700473.1">
    <property type="nucleotide sequence ID" value="NZ_JADKNH010000002.1"/>
</dbReference>
<organism evidence="1 2">
    <name type="scientific">Fusibacter ferrireducens</name>
    <dbReference type="NCBI Taxonomy" id="2785058"/>
    <lineage>
        <taxon>Bacteria</taxon>
        <taxon>Bacillati</taxon>
        <taxon>Bacillota</taxon>
        <taxon>Clostridia</taxon>
        <taxon>Eubacteriales</taxon>
        <taxon>Eubacteriales Family XII. Incertae Sedis</taxon>
        <taxon>Fusibacter</taxon>
    </lineage>
</organism>
<evidence type="ECO:0000313" key="1">
    <source>
        <dbReference type="EMBL" id="MBF4692233.1"/>
    </source>
</evidence>
<comment type="caution">
    <text evidence="1">The sequence shown here is derived from an EMBL/GenBank/DDBJ whole genome shotgun (WGS) entry which is preliminary data.</text>
</comment>
<dbReference type="EMBL" id="JADKNH010000002">
    <property type="protein sequence ID" value="MBF4692233.1"/>
    <property type="molecule type" value="Genomic_DNA"/>
</dbReference>
<sequence>MIIYDSDDDQSDEDKVLNYLPKAYWTDFGKPSENVLLIKNNIQIPPNNILEINHLGYWRDR</sequence>
<gene>
    <name evidence="1" type="ORF">ISU02_03860</name>
</gene>
<accession>A0ABR9ZP36</accession>
<keyword evidence="2" id="KW-1185">Reference proteome</keyword>
<dbReference type="Proteomes" id="UP000614200">
    <property type="component" value="Unassembled WGS sequence"/>
</dbReference>
<proteinExistence type="predicted"/>
<evidence type="ECO:0000313" key="2">
    <source>
        <dbReference type="Proteomes" id="UP000614200"/>
    </source>
</evidence>